<reference evidence="1" key="1">
    <citation type="submission" date="2020-10" db="EMBL/GenBank/DDBJ databases">
        <title>Connecting structure to function with the recovery of over 1000 high-quality activated sludge metagenome-assembled genomes encoding full-length rRNA genes using long-read sequencing.</title>
        <authorList>
            <person name="Singleton C.M."/>
            <person name="Petriglieri F."/>
            <person name="Kristensen J.M."/>
            <person name="Kirkegaard R.H."/>
            <person name="Michaelsen T.Y."/>
            <person name="Andersen M.H."/>
            <person name="Karst S.M."/>
            <person name="Dueholm M.S."/>
            <person name="Nielsen P.H."/>
            <person name="Albertsen M."/>
        </authorList>
    </citation>
    <scope>NUCLEOTIDE SEQUENCE</scope>
    <source>
        <strain evidence="1">OdNE_18-Q3-R46-58_BAT3C.305</strain>
    </source>
</reference>
<evidence type="ECO:0000313" key="1">
    <source>
        <dbReference type="EMBL" id="MBK8890661.1"/>
    </source>
</evidence>
<dbReference type="AlphaFoldDB" id="A0A9D7QHU2"/>
<sequence>MAAHQIIGSNPQQMKLPFALWTPFPAIKAIGQAQFGLDMQDRLIGKYLALGFYRPCGRRAPWSNARRMCRVSATYPRSARAHIEGVALIVLGLGPARKMRDWYVASPRKVHAGAQALPRAHCWRKASS</sequence>
<organism evidence="1 2">
    <name type="scientific">Candidatus Dechloromonas phosphorivorans</name>
    <dbReference type="NCBI Taxonomy" id="2899244"/>
    <lineage>
        <taxon>Bacteria</taxon>
        <taxon>Pseudomonadati</taxon>
        <taxon>Pseudomonadota</taxon>
        <taxon>Betaproteobacteria</taxon>
        <taxon>Rhodocyclales</taxon>
        <taxon>Azonexaceae</taxon>
        <taxon>Dechloromonas</taxon>
    </lineage>
</organism>
<accession>A0A9D7QHU2</accession>
<dbReference type="EMBL" id="JADKBR010000011">
    <property type="protein sequence ID" value="MBK8890661.1"/>
    <property type="molecule type" value="Genomic_DNA"/>
</dbReference>
<dbReference type="Proteomes" id="UP000808146">
    <property type="component" value="Unassembled WGS sequence"/>
</dbReference>
<comment type="caution">
    <text evidence="1">The sequence shown here is derived from an EMBL/GenBank/DDBJ whole genome shotgun (WGS) entry which is preliminary data.</text>
</comment>
<proteinExistence type="predicted"/>
<name>A0A9D7QHU2_9RHOO</name>
<protein>
    <submittedName>
        <fullName evidence="1">Uncharacterized protein</fullName>
    </submittedName>
</protein>
<evidence type="ECO:0000313" key="2">
    <source>
        <dbReference type="Proteomes" id="UP000808146"/>
    </source>
</evidence>
<gene>
    <name evidence="1" type="ORF">IPN75_09785</name>
</gene>